<dbReference type="STRING" id="194963.SAMCFNEI73_Ch1812"/>
<protein>
    <submittedName>
        <fullName evidence="1">Uncharacterized protein</fullName>
    </submittedName>
</protein>
<dbReference type="KEGG" id="same:SAMCFNEI73_Ch1812"/>
<proteinExistence type="predicted"/>
<dbReference type="RefSeq" id="WP_064253653.1">
    <property type="nucleotide sequence ID" value="NZ_CP013107.1"/>
</dbReference>
<dbReference type="AlphaFoldDB" id="A0A1L3LLW7"/>
<organism evidence="1 2">
    <name type="scientific">Sinorhizobium americanum</name>
    <dbReference type="NCBI Taxonomy" id="194963"/>
    <lineage>
        <taxon>Bacteria</taxon>
        <taxon>Pseudomonadati</taxon>
        <taxon>Pseudomonadota</taxon>
        <taxon>Alphaproteobacteria</taxon>
        <taxon>Hyphomicrobiales</taxon>
        <taxon>Rhizobiaceae</taxon>
        <taxon>Sinorhizobium/Ensifer group</taxon>
        <taxon>Sinorhizobium</taxon>
    </lineage>
</organism>
<dbReference type="EMBL" id="CP013107">
    <property type="protein sequence ID" value="APG91102.1"/>
    <property type="molecule type" value="Genomic_DNA"/>
</dbReference>
<dbReference type="Proteomes" id="UP000182306">
    <property type="component" value="Chromosome"/>
</dbReference>
<evidence type="ECO:0000313" key="2">
    <source>
        <dbReference type="Proteomes" id="UP000182306"/>
    </source>
</evidence>
<sequence>MTYTEATIQFYELPADIRARAEELVGPTMTRMETMALVGKLINALTIAKDHAEFEDEVLDLIDNALAPPDGAIGNRG</sequence>
<reference evidence="1 2" key="1">
    <citation type="submission" date="2015-10" db="EMBL/GenBank/DDBJ databases">
        <title>Genomic differences between typical nodule nitrogen-fixing rhizobial strains and those coming from bean seeds.</title>
        <authorList>
            <person name="Peralta H."/>
            <person name="Aguilar-Vera A."/>
            <person name="Diaz R."/>
            <person name="Mora Y."/>
            <person name="Martinez-Batallar G."/>
            <person name="Salazar E."/>
            <person name="Vargas-Lagunas C."/>
            <person name="Encarnacion S."/>
            <person name="Girard L."/>
            <person name="Mora J."/>
        </authorList>
    </citation>
    <scope>NUCLEOTIDE SEQUENCE [LARGE SCALE GENOMIC DNA]</scope>
    <source>
        <strain evidence="1 2">CFNEI 73</strain>
    </source>
</reference>
<evidence type="ECO:0000313" key="1">
    <source>
        <dbReference type="EMBL" id="APG91102.1"/>
    </source>
</evidence>
<keyword evidence="2" id="KW-1185">Reference proteome</keyword>
<gene>
    <name evidence="1" type="ORF">SAMCFNEI73_Ch1812</name>
</gene>
<accession>A0A1L3LLW7</accession>
<name>A0A1L3LLW7_9HYPH</name>